<gene>
    <name evidence="2" type="ORF">S12H4_19129</name>
</gene>
<dbReference type="InterPro" id="IPR027417">
    <property type="entry name" value="P-loop_NTPase"/>
</dbReference>
<dbReference type="GO" id="GO:0006261">
    <property type="term" value="P:DNA-templated DNA replication"/>
    <property type="evidence" value="ECO:0007669"/>
    <property type="project" value="TreeGrafter"/>
</dbReference>
<dbReference type="PANTHER" id="PTHR11669:SF0">
    <property type="entry name" value="PROTEIN STICHEL-LIKE 2"/>
    <property type="match status" value="1"/>
</dbReference>
<dbReference type="SMART" id="SM00382">
    <property type="entry name" value="AAA"/>
    <property type="match status" value="1"/>
</dbReference>
<accession>X1TNI1</accession>
<dbReference type="PANTHER" id="PTHR11669">
    <property type="entry name" value="REPLICATION FACTOR C / DNA POLYMERASE III GAMMA-TAU SUBUNIT"/>
    <property type="match status" value="1"/>
</dbReference>
<proteinExistence type="predicted"/>
<protein>
    <recommendedName>
        <fullName evidence="1">AAA+ ATPase domain-containing protein</fullName>
    </recommendedName>
</protein>
<dbReference type="InterPro" id="IPR050238">
    <property type="entry name" value="DNA_Rep/Repair_Clamp_Loader"/>
</dbReference>
<comment type="caution">
    <text evidence="2">The sequence shown here is derived from an EMBL/GenBank/DDBJ whole genome shotgun (WGS) entry which is preliminary data.</text>
</comment>
<dbReference type="Gene3D" id="3.40.50.300">
    <property type="entry name" value="P-loop containing nucleotide triphosphate hydrolases"/>
    <property type="match status" value="1"/>
</dbReference>
<organism evidence="2">
    <name type="scientific">marine sediment metagenome</name>
    <dbReference type="NCBI Taxonomy" id="412755"/>
    <lineage>
        <taxon>unclassified sequences</taxon>
        <taxon>metagenomes</taxon>
        <taxon>ecological metagenomes</taxon>
    </lineage>
</organism>
<feature type="domain" description="AAA+ ATPase" evidence="1">
    <location>
        <begin position="36"/>
        <end position="166"/>
    </location>
</feature>
<dbReference type="Pfam" id="PF13177">
    <property type="entry name" value="DNA_pol3_delta2"/>
    <property type="match status" value="1"/>
</dbReference>
<dbReference type="EMBL" id="BARW01009527">
    <property type="protein sequence ID" value="GAI81584.1"/>
    <property type="molecule type" value="Genomic_DNA"/>
</dbReference>
<dbReference type="CDD" id="cd00009">
    <property type="entry name" value="AAA"/>
    <property type="match status" value="1"/>
</dbReference>
<dbReference type="AlphaFoldDB" id="X1TNI1"/>
<sequence length="171" mass="19599">MALYNRLRPKSFKRFYGNDSIVEALKQIVEMDPEERPHAFLFTGSSGCGKTTLARILAKKFGCSGMDFTELDAGKKRDVETLRKICEEAHYTPMDGDSRIFVIDEAHELPKLAQNTLLKTLEDTPEHSYFILCTTESNKIISTVKNRCTTFNVKLFSETVMFKFIEIQLKK</sequence>
<dbReference type="InterPro" id="IPR003593">
    <property type="entry name" value="AAA+_ATPase"/>
</dbReference>
<reference evidence="2" key="1">
    <citation type="journal article" date="2014" name="Front. Microbiol.">
        <title>High frequency of phylogenetically diverse reductive dehalogenase-homologous genes in deep subseafloor sedimentary metagenomes.</title>
        <authorList>
            <person name="Kawai M."/>
            <person name="Futagami T."/>
            <person name="Toyoda A."/>
            <person name="Takaki Y."/>
            <person name="Nishi S."/>
            <person name="Hori S."/>
            <person name="Arai W."/>
            <person name="Tsubouchi T."/>
            <person name="Morono Y."/>
            <person name="Uchiyama I."/>
            <person name="Ito T."/>
            <person name="Fujiyama A."/>
            <person name="Inagaki F."/>
            <person name="Takami H."/>
        </authorList>
    </citation>
    <scope>NUCLEOTIDE SEQUENCE</scope>
    <source>
        <strain evidence="2">Expedition CK06-06</strain>
    </source>
</reference>
<evidence type="ECO:0000259" key="1">
    <source>
        <dbReference type="SMART" id="SM00382"/>
    </source>
</evidence>
<evidence type="ECO:0000313" key="2">
    <source>
        <dbReference type="EMBL" id="GAI81584.1"/>
    </source>
</evidence>
<dbReference type="SUPFAM" id="SSF52540">
    <property type="entry name" value="P-loop containing nucleoside triphosphate hydrolases"/>
    <property type="match status" value="1"/>
</dbReference>
<name>X1TNI1_9ZZZZ</name>